<dbReference type="Proteomes" id="UP000297693">
    <property type="component" value="Unassembled WGS sequence"/>
</dbReference>
<keyword evidence="2" id="KW-1185">Reference proteome</keyword>
<dbReference type="AlphaFoldDB" id="A0A4R9JU89"/>
<name>A0A4R9JU89_9LEPT</name>
<dbReference type="EMBL" id="RQGD01000046">
    <property type="protein sequence ID" value="TGL56373.1"/>
    <property type="molecule type" value="Genomic_DNA"/>
</dbReference>
<evidence type="ECO:0000313" key="2">
    <source>
        <dbReference type="Proteomes" id="UP000297693"/>
    </source>
</evidence>
<accession>A0A4R9JU89</accession>
<protein>
    <submittedName>
        <fullName evidence="1">Uncharacterized protein</fullName>
    </submittedName>
</protein>
<gene>
    <name evidence="1" type="ORF">EHQ58_17240</name>
</gene>
<dbReference type="OrthoDB" id="341574at2"/>
<sequence>MVRSNEFHDAFHSSFREFFGNETDLEWEIYHLTSIDTSDSSWMTFTIRNPLAGRSLVFSFNETEIKFHALLKIQVIPGEENWNLDVLFERKGYTQKDATNILSESGDWMFHSFARHYFGIILSFCPRILEPDFLID</sequence>
<organism evidence="1 2">
    <name type="scientific">Leptospira ognonensis</name>
    <dbReference type="NCBI Taxonomy" id="2484945"/>
    <lineage>
        <taxon>Bacteria</taxon>
        <taxon>Pseudomonadati</taxon>
        <taxon>Spirochaetota</taxon>
        <taxon>Spirochaetia</taxon>
        <taxon>Leptospirales</taxon>
        <taxon>Leptospiraceae</taxon>
        <taxon>Leptospira</taxon>
    </lineage>
</organism>
<evidence type="ECO:0000313" key="1">
    <source>
        <dbReference type="EMBL" id="TGL56373.1"/>
    </source>
</evidence>
<reference evidence="1" key="1">
    <citation type="journal article" date="2019" name="PLoS Negl. Trop. Dis.">
        <title>Revisiting the worldwide diversity of Leptospira species in the environment.</title>
        <authorList>
            <person name="Vincent A.T."/>
            <person name="Schiettekatte O."/>
            <person name="Bourhy P."/>
            <person name="Veyrier F.J."/>
            <person name="Picardeau M."/>
        </authorList>
    </citation>
    <scope>NUCLEOTIDE SEQUENCE [LARGE SCALE GENOMIC DNA]</scope>
    <source>
        <strain evidence="1">201702476</strain>
    </source>
</reference>
<proteinExistence type="predicted"/>
<dbReference type="RefSeq" id="WP_135625223.1">
    <property type="nucleotide sequence ID" value="NZ_RQGD01000046.1"/>
</dbReference>
<comment type="caution">
    <text evidence="1">The sequence shown here is derived from an EMBL/GenBank/DDBJ whole genome shotgun (WGS) entry which is preliminary data.</text>
</comment>